<dbReference type="AlphaFoldDB" id="A0A0F9GT50"/>
<name>A0A0F9GT50_9ZZZZ</name>
<evidence type="ECO:0000313" key="3">
    <source>
        <dbReference type="EMBL" id="KKM02005.1"/>
    </source>
</evidence>
<feature type="domain" description="Polysaccharide biosynthesis protein CapD-like" evidence="2">
    <location>
        <begin position="7"/>
        <end position="275"/>
    </location>
</feature>
<dbReference type="PANTHER" id="PTHR43318">
    <property type="entry name" value="UDP-N-ACETYLGLUCOSAMINE 4,6-DEHYDRATASE"/>
    <property type="match status" value="1"/>
</dbReference>
<sequence length="317" mass="35074">MFTGKSVLVTGGTGSFGRAFVQRILPKNPRRVIVFSRSEDRQFQMQQSLTDPRLRYFIGDVRDRRRLHRAMKDVDIVVHAAAMKHVPACESDPFEAVLTNILGTKNVIDAAIDRGVKKVVGLSTDKSPNASTFYGGTKFCAEKLIIHGNSYAAGTDTVLAATRYGNVMGSSGSVVPIWREQSKAGRITLTDSRMTRFFMTMDQAVDLVLFALENMKGGEVFVPKIPSTNMMHLAVAVAPDCDIQITTIRPGEKLHECLIGPDEVYLTRDIGPVYCIYPPFKWAGERFGKKLPEGFTYTSDGNPNGWLSVEDLREMAA</sequence>
<dbReference type="EMBL" id="LAZR01017048">
    <property type="protein sequence ID" value="KKM02005.1"/>
    <property type="molecule type" value="Genomic_DNA"/>
</dbReference>
<gene>
    <name evidence="3" type="ORF">LCGC14_1788770</name>
</gene>
<dbReference type="Pfam" id="PF02719">
    <property type="entry name" value="Polysacc_synt_2"/>
    <property type="match status" value="1"/>
</dbReference>
<proteinExistence type="inferred from homology"/>
<accession>A0A0F9GT50</accession>
<dbReference type="InterPro" id="IPR051203">
    <property type="entry name" value="Polysaccharide_Synthase-Rel"/>
</dbReference>
<comment type="caution">
    <text evidence="3">The sequence shown here is derived from an EMBL/GenBank/DDBJ whole genome shotgun (WGS) entry which is preliminary data.</text>
</comment>
<dbReference type="Gene3D" id="3.40.50.720">
    <property type="entry name" value="NAD(P)-binding Rossmann-like Domain"/>
    <property type="match status" value="1"/>
</dbReference>
<dbReference type="SUPFAM" id="SSF51735">
    <property type="entry name" value="NAD(P)-binding Rossmann-fold domains"/>
    <property type="match status" value="1"/>
</dbReference>
<dbReference type="InterPro" id="IPR036291">
    <property type="entry name" value="NAD(P)-bd_dom_sf"/>
</dbReference>
<dbReference type="InterPro" id="IPR003869">
    <property type="entry name" value="Polysac_CapD-like"/>
</dbReference>
<evidence type="ECO:0000256" key="1">
    <source>
        <dbReference type="ARBA" id="ARBA00007430"/>
    </source>
</evidence>
<reference evidence="3" key="1">
    <citation type="journal article" date="2015" name="Nature">
        <title>Complex archaea that bridge the gap between prokaryotes and eukaryotes.</title>
        <authorList>
            <person name="Spang A."/>
            <person name="Saw J.H."/>
            <person name="Jorgensen S.L."/>
            <person name="Zaremba-Niedzwiedzka K."/>
            <person name="Martijn J."/>
            <person name="Lind A.E."/>
            <person name="van Eijk R."/>
            <person name="Schleper C."/>
            <person name="Guy L."/>
            <person name="Ettema T.J."/>
        </authorList>
    </citation>
    <scope>NUCLEOTIDE SEQUENCE</scope>
</reference>
<dbReference type="CDD" id="cd05237">
    <property type="entry name" value="UDP_invert_4-6DH_SDR_e"/>
    <property type="match status" value="1"/>
</dbReference>
<evidence type="ECO:0000259" key="2">
    <source>
        <dbReference type="Pfam" id="PF02719"/>
    </source>
</evidence>
<dbReference type="PANTHER" id="PTHR43318:SF2">
    <property type="entry name" value="UDP-N-ACETYLGLUCOSAMINE 4,6-DEHYDRATASE (INVERTING)"/>
    <property type="match status" value="1"/>
</dbReference>
<protein>
    <recommendedName>
        <fullName evidence="2">Polysaccharide biosynthesis protein CapD-like domain-containing protein</fullName>
    </recommendedName>
</protein>
<organism evidence="3">
    <name type="scientific">marine sediment metagenome</name>
    <dbReference type="NCBI Taxonomy" id="412755"/>
    <lineage>
        <taxon>unclassified sequences</taxon>
        <taxon>metagenomes</taxon>
        <taxon>ecological metagenomes</taxon>
    </lineage>
</organism>
<comment type="similarity">
    <text evidence="1">Belongs to the polysaccharide synthase family.</text>
</comment>